<dbReference type="InterPro" id="IPR036866">
    <property type="entry name" value="RibonucZ/Hydroxyglut_hydro"/>
</dbReference>
<dbReference type="GO" id="GO:0046872">
    <property type="term" value="F:metal ion binding"/>
    <property type="evidence" value="ECO:0007669"/>
    <property type="project" value="UniProtKB-KW"/>
</dbReference>
<gene>
    <name evidence="2" type="ORF">BI364_02390</name>
</gene>
<accession>A0A1D8ISJ5</accession>
<evidence type="ECO:0000259" key="1">
    <source>
        <dbReference type="SMART" id="SM00849"/>
    </source>
</evidence>
<evidence type="ECO:0000313" key="2">
    <source>
        <dbReference type="EMBL" id="AOU99482.1"/>
    </source>
</evidence>
<dbReference type="SUPFAM" id="SSF56281">
    <property type="entry name" value="Metallo-hydrolase/oxidoreductase"/>
    <property type="match status" value="1"/>
</dbReference>
<reference evidence="3" key="1">
    <citation type="submission" date="2016-09" db="EMBL/GenBank/DDBJ databases">
        <title>Acidihalobacter prosperus F5.</title>
        <authorList>
            <person name="Khaleque H.N."/>
            <person name="Ramsay J.P."/>
            <person name="Kaksonen A.H."/>
            <person name="Boxall N.J."/>
            <person name="Watkin E.L.J."/>
        </authorList>
    </citation>
    <scope>NUCLEOTIDE SEQUENCE [LARGE SCALE GENOMIC DNA]</scope>
    <source>
        <strain evidence="3">F5</strain>
    </source>
</reference>
<keyword evidence="3" id="KW-1185">Reference proteome</keyword>
<dbReference type="PANTHER" id="PTHR42663:SF6">
    <property type="entry name" value="HYDROLASE C777.06C-RELATED"/>
    <property type="match status" value="1"/>
</dbReference>
<dbReference type="PANTHER" id="PTHR42663">
    <property type="entry name" value="HYDROLASE C777.06C-RELATED-RELATED"/>
    <property type="match status" value="1"/>
</dbReference>
<protein>
    <recommendedName>
        <fullName evidence="1">Metallo-beta-lactamase domain-containing protein</fullName>
    </recommendedName>
</protein>
<sequence>MRFWNTNLLLESEGRRLLIDCGYTVKYALRDVGLTLADIDAIMITHVHADHAFGLERAGYETRYTLGRRIPLILEPDILPALWEHTLKGSMGLSSDGENRLEDFFDVQPVVGHCFEFAGCALRTFPTEHTPGMATYGLIFDDDVIFTADSKPLDWLAADRSARRILHDCSLQSWNPVHATLGELIEAYPRTVRERLLAIHYGDTLEAHRGLIERELGGVADQGGEIAWG</sequence>
<organism evidence="2 3">
    <name type="scientific">Acidihalobacter yilgarnensis</name>
    <dbReference type="NCBI Taxonomy" id="2819280"/>
    <lineage>
        <taxon>Bacteria</taxon>
        <taxon>Pseudomonadati</taxon>
        <taxon>Pseudomonadota</taxon>
        <taxon>Gammaproteobacteria</taxon>
        <taxon>Chromatiales</taxon>
        <taxon>Ectothiorhodospiraceae</taxon>
        <taxon>Acidihalobacter</taxon>
    </lineage>
</organism>
<dbReference type="Pfam" id="PF23023">
    <property type="entry name" value="Anti-Pycsar_Apyc1"/>
    <property type="match status" value="1"/>
</dbReference>
<dbReference type="AlphaFoldDB" id="A0A1D8ISJ5"/>
<evidence type="ECO:0000313" key="3">
    <source>
        <dbReference type="Proteomes" id="UP000095401"/>
    </source>
</evidence>
<dbReference type="SMART" id="SM00849">
    <property type="entry name" value="Lactamase_B"/>
    <property type="match status" value="1"/>
</dbReference>
<dbReference type="Proteomes" id="UP000095401">
    <property type="component" value="Chromosome"/>
</dbReference>
<dbReference type="EMBL" id="CP017415">
    <property type="protein sequence ID" value="AOU99482.1"/>
    <property type="molecule type" value="Genomic_DNA"/>
</dbReference>
<dbReference type="Gene3D" id="3.60.15.10">
    <property type="entry name" value="Ribonuclease Z/Hydroxyacylglutathione hydrolase-like"/>
    <property type="match status" value="1"/>
</dbReference>
<name>A0A1D8ISJ5_9GAMM</name>
<dbReference type="GO" id="GO:0016787">
    <property type="term" value="F:hydrolase activity"/>
    <property type="evidence" value="ECO:0007669"/>
    <property type="project" value="UniProtKB-KW"/>
</dbReference>
<dbReference type="InterPro" id="IPR001279">
    <property type="entry name" value="Metallo-B-lactamas"/>
</dbReference>
<proteinExistence type="predicted"/>
<dbReference type="KEGG" id="aprs:BI364_02390"/>
<feature type="domain" description="Metallo-beta-lactamase" evidence="1">
    <location>
        <begin position="4"/>
        <end position="200"/>
    </location>
</feature>